<dbReference type="SMART" id="SM00225">
    <property type="entry name" value="BTB"/>
    <property type="match status" value="1"/>
</dbReference>
<keyword evidence="3" id="KW-1185">Reference proteome</keyword>
<evidence type="ECO:0000259" key="1">
    <source>
        <dbReference type="PROSITE" id="PS50097"/>
    </source>
</evidence>
<protein>
    <recommendedName>
        <fullName evidence="1">BTB domain-containing protein</fullName>
    </recommendedName>
</protein>
<proteinExistence type="predicted"/>
<dbReference type="CDD" id="cd18186">
    <property type="entry name" value="BTB_POZ_ZBTB_KLHL-like"/>
    <property type="match status" value="1"/>
</dbReference>
<dbReference type="InterPro" id="IPR000210">
    <property type="entry name" value="BTB/POZ_dom"/>
</dbReference>
<dbReference type="Gene3D" id="3.30.710.10">
    <property type="entry name" value="Potassium Channel Kv1.1, Chain A"/>
    <property type="match status" value="1"/>
</dbReference>
<accession>A0ABR4AUH8</accession>
<organism evidence="2 3">
    <name type="scientific">Stereocaulon virgatum</name>
    <dbReference type="NCBI Taxonomy" id="373712"/>
    <lineage>
        <taxon>Eukaryota</taxon>
        <taxon>Fungi</taxon>
        <taxon>Dikarya</taxon>
        <taxon>Ascomycota</taxon>
        <taxon>Pezizomycotina</taxon>
        <taxon>Lecanoromycetes</taxon>
        <taxon>OSLEUM clade</taxon>
        <taxon>Lecanoromycetidae</taxon>
        <taxon>Lecanorales</taxon>
        <taxon>Lecanorineae</taxon>
        <taxon>Stereocaulaceae</taxon>
        <taxon>Stereocaulon</taxon>
    </lineage>
</organism>
<dbReference type="EMBL" id="JBEFKJ010000001">
    <property type="protein sequence ID" value="KAL2048527.1"/>
    <property type="molecule type" value="Genomic_DNA"/>
</dbReference>
<gene>
    <name evidence="2" type="ORF">N7G274_000439</name>
</gene>
<name>A0ABR4AUH8_9LECA</name>
<dbReference type="InterPro" id="IPR011333">
    <property type="entry name" value="SKP1/BTB/POZ_sf"/>
</dbReference>
<evidence type="ECO:0000313" key="3">
    <source>
        <dbReference type="Proteomes" id="UP001590950"/>
    </source>
</evidence>
<dbReference type="PROSITE" id="PS50097">
    <property type="entry name" value="BTB"/>
    <property type="match status" value="1"/>
</dbReference>
<dbReference type="PANTHER" id="PTHR47843">
    <property type="entry name" value="BTB DOMAIN-CONTAINING PROTEIN-RELATED"/>
    <property type="match status" value="1"/>
</dbReference>
<feature type="domain" description="BTB" evidence="1">
    <location>
        <begin position="38"/>
        <end position="103"/>
    </location>
</feature>
<evidence type="ECO:0000313" key="2">
    <source>
        <dbReference type="EMBL" id="KAL2048527.1"/>
    </source>
</evidence>
<dbReference type="Proteomes" id="UP001590950">
    <property type="component" value="Unassembled WGS sequence"/>
</dbReference>
<dbReference type="SUPFAM" id="SSF54695">
    <property type="entry name" value="POZ domain"/>
    <property type="match status" value="1"/>
</dbReference>
<dbReference type="PANTHER" id="PTHR47843:SF2">
    <property type="entry name" value="BTB DOMAIN-CONTAINING PROTEIN"/>
    <property type="match status" value="1"/>
</dbReference>
<reference evidence="2 3" key="1">
    <citation type="submission" date="2024-09" db="EMBL/GenBank/DDBJ databases">
        <title>Rethinking Asexuality: The Enigmatic Case of Functional Sexual Genes in Lepraria (Stereocaulaceae).</title>
        <authorList>
            <person name="Doellman M."/>
            <person name="Sun Y."/>
            <person name="Barcenas-Pena A."/>
            <person name="Lumbsch H.T."/>
            <person name="Grewe F."/>
        </authorList>
    </citation>
    <scope>NUCLEOTIDE SEQUENCE [LARGE SCALE GENOMIC DNA]</scope>
    <source>
        <strain evidence="2 3">Mercado 3170</strain>
    </source>
</reference>
<dbReference type="Pfam" id="PF00651">
    <property type="entry name" value="BTB"/>
    <property type="match status" value="1"/>
</dbReference>
<sequence>MVASTPPTLPNTLTIPDPPFNAVFCNNITPPQLSLYDSIVEIIIGPQKKTFTMHKGLLCFHSSFFKAAFTGPYKEAQSGLLILEDESPTVFSLFNHWAYDSSILRKLKPLVLIDLFVFAETRLIRRLQNDVVDICIWHASQNDSMDEESLHIAWRQTLRLRPLLVDLFIAQGDLSGARLFDGDYLRAIAVRSTELLRVARPQAVRPGAGSGRGLARCAGLLELQCYRFHVHEQEDPVCGGDR</sequence>
<comment type="caution">
    <text evidence="2">The sequence shown here is derived from an EMBL/GenBank/DDBJ whole genome shotgun (WGS) entry which is preliminary data.</text>
</comment>